<organism evidence="1">
    <name type="scientific">Arundo donax</name>
    <name type="common">Giant reed</name>
    <name type="synonym">Donax arundinaceus</name>
    <dbReference type="NCBI Taxonomy" id="35708"/>
    <lineage>
        <taxon>Eukaryota</taxon>
        <taxon>Viridiplantae</taxon>
        <taxon>Streptophyta</taxon>
        <taxon>Embryophyta</taxon>
        <taxon>Tracheophyta</taxon>
        <taxon>Spermatophyta</taxon>
        <taxon>Magnoliopsida</taxon>
        <taxon>Liliopsida</taxon>
        <taxon>Poales</taxon>
        <taxon>Poaceae</taxon>
        <taxon>PACMAD clade</taxon>
        <taxon>Arundinoideae</taxon>
        <taxon>Arundineae</taxon>
        <taxon>Arundo</taxon>
    </lineage>
</organism>
<evidence type="ECO:0000313" key="1">
    <source>
        <dbReference type="EMBL" id="JAD64693.1"/>
    </source>
</evidence>
<proteinExistence type="predicted"/>
<sequence>MVLEASHDYSLLKLFHHVVTVILRRLDLILAL</sequence>
<reference evidence="1" key="2">
    <citation type="journal article" date="2015" name="Data Brief">
        <title>Shoot transcriptome of the giant reed, Arundo donax.</title>
        <authorList>
            <person name="Barrero R.A."/>
            <person name="Guerrero F.D."/>
            <person name="Moolhuijzen P."/>
            <person name="Goolsby J.A."/>
            <person name="Tidwell J."/>
            <person name="Bellgard S.E."/>
            <person name="Bellgard M.I."/>
        </authorList>
    </citation>
    <scope>NUCLEOTIDE SEQUENCE</scope>
    <source>
        <tissue evidence="1">Shoot tissue taken approximately 20 cm above the soil surface</tissue>
    </source>
</reference>
<name>A0A0A9BRF4_ARUDO</name>
<reference evidence="1" key="1">
    <citation type="submission" date="2014-09" db="EMBL/GenBank/DDBJ databases">
        <authorList>
            <person name="Magalhaes I.L.F."/>
            <person name="Oliveira U."/>
            <person name="Santos F.R."/>
            <person name="Vidigal T.H.D.A."/>
            <person name="Brescovit A.D."/>
            <person name="Santos A.J."/>
        </authorList>
    </citation>
    <scope>NUCLEOTIDE SEQUENCE</scope>
    <source>
        <tissue evidence="1">Shoot tissue taken approximately 20 cm above the soil surface</tissue>
    </source>
</reference>
<accession>A0A0A9BRF4</accession>
<dbReference type="AlphaFoldDB" id="A0A0A9BRF4"/>
<protein>
    <submittedName>
        <fullName evidence="1">Uncharacterized protein</fullName>
    </submittedName>
</protein>
<dbReference type="EMBL" id="GBRH01233202">
    <property type="protein sequence ID" value="JAD64693.1"/>
    <property type="molecule type" value="Transcribed_RNA"/>
</dbReference>